<organism evidence="3 4">
    <name type="scientific">Allopusillimonas soli</name>
    <dbReference type="NCBI Taxonomy" id="659016"/>
    <lineage>
        <taxon>Bacteria</taxon>
        <taxon>Pseudomonadati</taxon>
        <taxon>Pseudomonadota</taxon>
        <taxon>Betaproteobacteria</taxon>
        <taxon>Burkholderiales</taxon>
        <taxon>Alcaligenaceae</taxon>
        <taxon>Allopusillimonas</taxon>
    </lineage>
</organism>
<accession>A0A853FDL1</accession>
<dbReference type="Gene3D" id="3.40.50.1820">
    <property type="entry name" value="alpha/beta hydrolase"/>
    <property type="match status" value="1"/>
</dbReference>
<keyword evidence="1 3" id="KW-0378">Hydrolase</keyword>
<dbReference type="Pfam" id="PF00561">
    <property type="entry name" value="Abhydrolase_1"/>
    <property type="match status" value="1"/>
</dbReference>
<dbReference type="InterPro" id="IPR050266">
    <property type="entry name" value="AB_hydrolase_sf"/>
</dbReference>
<dbReference type="EMBL" id="JACCEW010000008">
    <property type="protein sequence ID" value="NYT38935.1"/>
    <property type="molecule type" value="Genomic_DNA"/>
</dbReference>
<protein>
    <submittedName>
        <fullName evidence="3">Alpha/beta hydrolase</fullName>
    </submittedName>
</protein>
<dbReference type="GO" id="GO:0016787">
    <property type="term" value="F:hydrolase activity"/>
    <property type="evidence" value="ECO:0007669"/>
    <property type="project" value="UniProtKB-KW"/>
</dbReference>
<dbReference type="InterPro" id="IPR029058">
    <property type="entry name" value="AB_hydrolase_fold"/>
</dbReference>
<evidence type="ECO:0000256" key="1">
    <source>
        <dbReference type="ARBA" id="ARBA00022801"/>
    </source>
</evidence>
<sequence length="292" mass="32645">MAYARTDDGIKLYYEEAGDGTPIIWVHEFAGDWRSWESQMRFFSRRHRCITFSARGYLPSDVPHKQDMYSQERAARDIACVLDAAKIDKAHIVGLSMGGFATLHFGLMFPERALSLTVAGSGYGAEPAQASSFVAASLKAAEQFDTLGSEKFAPIYASGASRVQLQNKDPRGWDEFARQLGEHDAVGSALTMRGVQARRPSLYSLEEQLRRIQIPVFIVAGDEDDHCLQPAIYLKQTIPTSGLLIMPKTGHTLNLEEPDTFNRYVWDFLSMVESGKWGMRDPRATSEILKVD</sequence>
<dbReference type="Proteomes" id="UP000580517">
    <property type="component" value="Unassembled WGS sequence"/>
</dbReference>
<proteinExistence type="predicted"/>
<evidence type="ECO:0000313" key="4">
    <source>
        <dbReference type="Proteomes" id="UP000580517"/>
    </source>
</evidence>
<feature type="domain" description="AB hydrolase-1" evidence="2">
    <location>
        <begin position="22"/>
        <end position="258"/>
    </location>
</feature>
<dbReference type="OrthoDB" id="3663240at2"/>
<dbReference type="RefSeq" id="WP_129971382.1">
    <property type="nucleotide sequence ID" value="NZ_JACCEW010000008.1"/>
</dbReference>
<evidence type="ECO:0000313" key="3">
    <source>
        <dbReference type="EMBL" id="NYT38935.1"/>
    </source>
</evidence>
<dbReference type="AlphaFoldDB" id="A0A853FDL1"/>
<keyword evidence="4" id="KW-1185">Reference proteome</keyword>
<evidence type="ECO:0000259" key="2">
    <source>
        <dbReference type="Pfam" id="PF00561"/>
    </source>
</evidence>
<reference evidence="3 4" key="1">
    <citation type="submission" date="2020-07" db="EMBL/GenBank/DDBJ databases">
        <title>Taxonomic revisions and descriptions of new bacterial species based on genomic comparisons in the high-G+C-content subgroup of the family Alcaligenaceae.</title>
        <authorList>
            <person name="Szabo A."/>
            <person name="Felfoldi T."/>
        </authorList>
    </citation>
    <scope>NUCLEOTIDE SEQUENCE [LARGE SCALE GENOMIC DNA]</scope>
    <source>
        <strain evidence="3 4">DSM 25264</strain>
    </source>
</reference>
<gene>
    <name evidence="3" type="ORF">H0A68_18830</name>
</gene>
<name>A0A853FDL1_9BURK</name>
<dbReference type="GO" id="GO:0016020">
    <property type="term" value="C:membrane"/>
    <property type="evidence" value="ECO:0007669"/>
    <property type="project" value="TreeGrafter"/>
</dbReference>
<dbReference type="SUPFAM" id="SSF53474">
    <property type="entry name" value="alpha/beta-Hydrolases"/>
    <property type="match status" value="1"/>
</dbReference>
<comment type="caution">
    <text evidence="3">The sequence shown here is derived from an EMBL/GenBank/DDBJ whole genome shotgun (WGS) entry which is preliminary data.</text>
</comment>
<dbReference type="InterPro" id="IPR000073">
    <property type="entry name" value="AB_hydrolase_1"/>
</dbReference>
<dbReference type="PANTHER" id="PTHR43798:SF31">
    <property type="entry name" value="AB HYDROLASE SUPERFAMILY PROTEIN YCLE"/>
    <property type="match status" value="1"/>
</dbReference>
<dbReference type="PANTHER" id="PTHR43798">
    <property type="entry name" value="MONOACYLGLYCEROL LIPASE"/>
    <property type="match status" value="1"/>
</dbReference>